<evidence type="ECO:0000313" key="2">
    <source>
        <dbReference type="Proteomes" id="UP000001343"/>
    </source>
</evidence>
<proteinExistence type="predicted"/>
<protein>
    <recommendedName>
        <fullName evidence="3">Lipoprotein</fullName>
    </recommendedName>
</protein>
<dbReference type="PROSITE" id="PS51257">
    <property type="entry name" value="PROKAR_LIPOPROTEIN"/>
    <property type="match status" value="1"/>
</dbReference>
<dbReference type="EMBL" id="AKWM02000049">
    <property type="protein sequence ID" value="EKR99620.1"/>
    <property type="molecule type" value="Genomic_DNA"/>
</dbReference>
<organism evidence="1 2">
    <name type="scientific">Leptospira mayottensis 200901122</name>
    <dbReference type="NCBI Taxonomy" id="1193010"/>
    <lineage>
        <taxon>Bacteria</taxon>
        <taxon>Pseudomonadati</taxon>
        <taxon>Spirochaetota</taxon>
        <taxon>Spirochaetia</taxon>
        <taxon>Leptospirales</taxon>
        <taxon>Leptospiraceae</taxon>
        <taxon>Leptospira</taxon>
    </lineage>
</organism>
<gene>
    <name evidence="1" type="ORF">LEP1GSC125_3323</name>
</gene>
<sequence>MKIQKLTIVFMIIGGILLLTYGCNSQDPVSYNNKIMDILNDSTRDMDTMNTAMVKEDYAVAETVRKSWEEKLVKASENLKSVGDFKGDSNFRLCIGESVAEKNRRSLF</sequence>
<reference evidence="1 2" key="1">
    <citation type="journal article" date="2014" name="Int. J. Syst. Evol. Microbiol.">
        <title>Leptospira mayottensis sp. nov., a pathogenic species of the genus Leptospira isolated from humans.</title>
        <authorList>
            <person name="Bourhy P."/>
            <person name="Collet L."/>
            <person name="Brisse S."/>
            <person name="Picardeau M."/>
        </authorList>
    </citation>
    <scope>NUCLEOTIDE SEQUENCE [LARGE SCALE GENOMIC DNA]</scope>
    <source>
        <strain evidence="1 2">200901122</strain>
    </source>
</reference>
<name>A0AA87MNR4_9LEPT</name>
<evidence type="ECO:0000313" key="1">
    <source>
        <dbReference type="EMBL" id="EKR99620.1"/>
    </source>
</evidence>
<comment type="caution">
    <text evidence="1">The sequence shown here is derived from an EMBL/GenBank/DDBJ whole genome shotgun (WGS) entry which is preliminary data.</text>
</comment>
<dbReference type="Proteomes" id="UP000001343">
    <property type="component" value="Unassembled WGS sequence"/>
</dbReference>
<evidence type="ECO:0008006" key="3">
    <source>
        <dbReference type="Google" id="ProtNLM"/>
    </source>
</evidence>
<accession>A0AA87MNR4</accession>
<dbReference type="AlphaFoldDB" id="A0AA87MNR4"/>